<evidence type="ECO:0000256" key="2">
    <source>
        <dbReference type="ARBA" id="ARBA00007246"/>
    </source>
</evidence>
<dbReference type="AlphaFoldDB" id="A0A3M0B9A9"/>
<proteinExistence type="inferred from homology"/>
<dbReference type="Gene3D" id="1.10.40.60">
    <property type="entry name" value="EpsJ-like"/>
    <property type="match status" value="2"/>
</dbReference>
<evidence type="ECO:0000256" key="8">
    <source>
        <dbReference type="ARBA" id="ARBA00022989"/>
    </source>
</evidence>
<evidence type="ECO:0000256" key="1">
    <source>
        <dbReference type="ARBA" id="ARBA00004533"/>
    </source>
</evidence>
<dbReference type="GO" id="GO:0005886">
    <property type="term" value="C:plasma membrane"/>
    <property type="evidence" value="ECO:0007669"/>
    <property type="project" value="UniProtKB-SubCell"/>
</dbReference>
<keyword evidence="3" id="KW-0813">Transport</keyword>
<keyword evidence="4" id="KW-1003">Cell membrane</keyword>
<protein>
    <submittedName>
        <fullName evidence="11">General secretion pathway protein K</fullName>
    </submittedName>
</protein>
<name>A0A3M0B9A9_9AQUI</name>
<keyword evidence="7" id="KW-0653">Protein transport</keyword>
<feature type="domain" description="T2SS protein K first SAM-like" evidence="10">
    <location>
        <begin position="103"/>
        <end position="175"/>
    </location>
</feature>
<dbReference type="RefSeq" id="WP_121923338.1">
    <property type="nucleotide sequence ID" value="NZ_REFO01000013.1"/>
</dbReference>
<dbReference type="Pfam" id="PF12836">
    <property type="entry name" value="HHH_3"/>
    <property type="match status" value="1"/>
</dbReference>
<dbReference type="InterPro" id="IPR045584">
    <property type="entry name" value="Pilin-like"/>
</dbReference>
<dbReference type="SUPFAM" id="SSF158544">
    <property type="entry name" value="GspK insert domain-like"/>
    <property type="match status" value="1"/>
</dbReference>
<evidence type="ECO:0000256" key="7">
    <source>
        <dbReference type="ARBA" id="ARBA00022927"/>
    </source>
</evidence>
<evidence type="ECO:0000313" key="12">
    <source>
        <dbReference type="Proteomes" id="UP000280842"/>
    </source>
</evidence>
<evidence type="ECO:0000256" key="4">
    <source>
        <dbReference type="ARBA" id="ARBA00022475"/>
    </source>
</evidence>
<dbReference type="SUPFAM" id="SSF54523">
    <property type="entry name" value="Pili subunits"/>
    <property type="match status" value="1"/>
</dbReference>
<evidence type="ECO:0000256" key="5">
    <source>
        <dbReference type="ARBA" id="ARBA00022519"/>
    </source>
</evidence>
<comment type="caution">
    <text evidence="11">The sequence shown here is derived from an EMBL/GenBank/DDBJ whole genome shotgun (WGS) entry which is preliminary data.</text>
</comment>
<keyword evidence="6" id="KW-0812">Transmembrane</keyword>
<keyword evidence="5" id="KW-0997">Cell inner membrane</keyword>
<reference evidence="11 12" key="1">
    <citation type="submission" date="2018-10" db="EMBL/GenBank/DDBJ databases">
        <title>Genomic Encyclopedia of Archaeal and Bacterial Type Strains, Phase II (KMG-II): from individual species to whole genera.</title>
        <authorList>
            <person name="Goeker M."/>
        </authorList>
    </citation>
    <scope>NUCLEOTIDE SEQUENCE [LARGE SCALE GENOMIC DNA]</scope>
    <source>
        <strain evidence="11 12">VM1</strain>
    </source>
</reference>
<dbReference type="PANTHER" id="PTHR38831:SF2">
    <property type="entry name" value="TYPE II SECRETION SYSTEM PROTEIN K"/>
    <property type="match status" value="1"/>
</dbReference>
<keyword evidence="8" id="KW-1133">Transmembrane helix</keyword>
<dbReference type="InterPro" id="IPR010994">
    <property type="entry name" value="RuvA_2-like"/>
</dbReference>
<evidence type="ECO:0000256" key="6">
    <source>
        <dbReference type="ARBA" id="ARBA00022692"/>
    </source>
</evidence>
<keyword evidence="12" id="KW-1185">Reference proteome</keyword>
<dbReference type="EMBL" id="REFO01000013">
    <property type="protein sequence ID" value="RMA93166.1"/>
    <property type="molecule type" value="Genomic_DNA"/>
</dbReference>
<dbReference type="PIRSF" id="PIRSF002786">
    <property type="entry name" value="XcpX"/>
    <property type="match status" value="1"/>
</dbReference>
<dbReference type="InterPro" id="IPR005628">
    <property type="entry name" value="GspK"/>
</dbReference>
<evidence type="ECO:0000256" key="9">
    <source>
        <dbReference type="ARBA" id="ARBA00023136"/>
    </source>
</evidence>
<gene>
    <name evidence="11" type="ORF">CLV39_1221</name>
</gene>
<evidence type="ECO:0000259" key="10">
    <source>
        <dbReference type="Pfam" id="PF21687"/>
    </source>
</evidence>
<dbReference type="GO" id="GO:0009306">
    <property type="term" value="P:protein secretion"/>
    <property type="evidence" value="ECO:0007669"/>
    <property type="project" value="InterPro"/>
</dbReference>
<dbReference type="Gene3D" id="3.30.1300.30">
    <property type="entry name" value="GSPII I/J protein-like"/>
    <property type="match status" value="1"/>
</dbReference>
<organism evidence="11 12">
    <name type="scientific">Hydrogenothermus marinus</name>
    <dbReference type="NCBI Taxonomy" id="133270"/>
    <lineage>
        <taxon>Bacteria</taxon>
        <taxon>Pseudomonadati</taxon>
        <taxon>Aquificota</taxon>
        <taxon>Aquificia</taxon>
        <taxon>Aquificales</taxon>
        <taxon>Hydrogenothermaceae</taxon>
        <taxon>Hydrogenothermus</taxon>
    </lineage>
</organism>
<dbReference type="Pfam" id="PF21687">
    <property type="entry name" value="T2SSK_1st"/>
    <property type="match status" value="1"/>
</dbReference>
<accession>A0A3M0B9A9</accession>
<evidence type="ECO:0000256" key="3">
    <source>
        <dbReference type="ARBA" id="ARBA00022448"/>
    </source>
</evidence>
<dbReference type="InterPro" id="IPR049031">
    <property type="entry name" value="T2SSK_SAM-like_1st"/>
</dbReference>
<comment type="similarity">
    <text evidence="2">Belongs to the GSP K family.</text>
</comment>
<dbReference type="InterPro" id="IPR038072">
    <property type="entry name" value="GspK_central_sf"/>
</dbReference>
<dbReference type="SUPFAM" id="SSF47781">
    <property type="entry name" value="RuvA domain 2-like"/>
    <property type="match status" value="1"/>
</dbReference>
<dbReference type="PANTHER" id="PTHR38831">
    <property type="entry name" value="TYPE II SECRETION SYSTEM PROTEIN K"/>
    <property type="match status" value="1"/>
</dbReference>
<evidence type="ECO:0000313" key="11">
    <source>
        <dbReference type="EMBL" id="RMA93166.1"/>
    </source>
</evidence>
<keyword evidence="9" id="KW-0472">Membrane</keyword>
<comment type="subcellular location">
    <subcellularLocation>
        <location evidence="1">Cell inner membrane</location>
    </subcellularLocation>
</comment>
<dbReference type="Proteomes" id="UP000280842">
    <property type="component" value="Unassembled WGS sequence"/>
</dbReference>
<dbReference type="OrthoDB" id="9790239at2"/>
<sequence length="302" mass="35267">MIIIFVIAIISSLTFLLTSTAYDVEIYQKYVQDYKNKEQLYLISDTAIKAVEQFLKKDDSSYDSLNDFWAKEIPIITQDAQITLTVIDQERYLNPNILIKNDRKTINEKVFPIFERIFDNLGYDTSILYNIIDWIDKDDISQGGKENYTDYKAKNDYIESLNELRLIDGVDDNIFNGKVNEIGEYVPGLKDIFSPYLNGKININTAPIYILQALDPAIDKQIALNIITYRKTKPFKKIDDLALVDGINSDIIYRLKKLNILDIKSENFLVDIKIEFRDNTYHIIALINRKEKNTKLIWRKIY</sequence>